<evidence type="ECO:0000256" key="1">
    <source>
        <dbReference type="SAM" id="SignalP"/>
    </source>
</evidence>
<protein>
    <recommendedName>
        <fullName evidence="4">Carboxypeptidase regulatory-like domain-containing protein</fullName>
    </recommendedName>
</protein>
<organism evidence="2 3">
    <name type="scientific">Streptomyces plumbiresistens</name>
    <dbReference type="NCBI Taxonomy" id="511811"/>
    <lineage>
        <taxon>Bacteria</taxon>
        <taxon>Bacillati</taxon>
        <taxon>Actinomycetota</taxon>
        <taxon>Actinomycetes</taxon>
        <taxon>Kitasatosporales</taxon>
        <taxon>Streptomycetaceae</taxon>
        <taxon>Streptomyces</taxon>
    </lineage>
</organism>
<feature type="chain" id="PRO_5046296555" description="Carboxypeptidase regulatory-like domain-containing protein" evidence="1">
    <location>
        <begin position="32"/>
        <end position="253"/>
    </location>
</feature>
<dbReference type="Proteomes" id="UP001500456">
    <property type="component" value="Unassembled WGS sequence"/>
</dbReference>
<name>A0ABP7RT65_9ACTN</name>
<dbReference type="EMBL" id="BAAAZX010000013">
    <property type="protein sequence ID" value="GAA4001779.1"/>
    <property type="molecule type" value="Genomic_DNA"/>
</dbReference>
<dbReference type="Gene3D" id="2.60.40.10">
    <property type="entry name" value="Immunoglobulins"/>
    <property type="match status" value="1"/>
</dbReference>
<dbReference type="RefSeq" id="WP_329338836.1">
    <property type="nucleotide sequence ID" value="NZ_BAAAZX010000013.1"/>
</dbReference>
<feature type="signal peptide" evidence="1">
    <location>
        <begin position="1"/>
        <end position="31"/>
    </location>
</feature>
<evidence type="ECO:0000313" key="2">
    <source>
        <dbReference type="EMBL" id="GAA4001779.1"/>
    </source>
</evidence>
<comment type="caution">
    <text evidence="2">The sequence shown here is derived from an EMBL/GenBank/DDBJ whole genome shotgun (WGS) entry which is preliminary data.</text>
</comment>
<evidence type="ECO:0008006" key="4">
    <source>
        <dbReference type="Google" id="ProtNLM"/>
    </source>
</evidence>
<reference evidence="3" key="1">
    <citation type="journal article" date="2019" name="Int. J. Syst. Evol. Microbiol.">
        <title>The Global Catalogue of Microorganisms (GCM) 10K type strain sequencing project: providing services to taxonomists for standard genome sequencing and annotation.</title>
        <authorList>
            <consortium name="The Broad Institute Genomics Platform"/>
            <consortium name="The Broad Institute Genome Sequencing Center for Infectious Disease"/>
            <person name="Wu L."/>
            <person name="Ma J."/>
        </authorList>
    </citation>
    <scope>NUCLEOTIDE SEQUENCE [LARGE SCALE GENOMIC DNA]</scope>
    <source>
        <strain evidence="3">JCM 16924</strain>
    </source>
</reference>
<sequence>MHRPKKAAGAALAAVAVVGTLAVSAPPPETAAPGRGLWGAVTIAPGREGIVEASGYEGAALGAGSVLTLTAPEGSEVTGVPFTGSGYRGVVVSGGGAGTYTFAGSAAAVAQAWRGRTFPFVLAVAPDAVPGTRLRGCVLRLTDARGAVQDQGTCEVTVGLPGPTLTRPESGVPLPARPEIAGTAYPGAQVTVRDALENEVCATTATAVGSWSCVPGPALPSGPGRLQATATLNGVSGTSEQIAITVAGAAGRS</sequence>
<evidence type="ECO:0000313" key="3">
    <source>
        <dbReference type="Proteomes" id="UP001500456"/>
    </source>
</evidence>
<keyword evidence="3" id="KW-1185">Reference proteome</keyword>
<proteinExistence type="predicted"/>
<gene>
    <name evidence="2" type="ORF">GCM10022232_45460</name>
</gene>
<keyword evidence="1" id="KW-0732">Signal</keyword>
<dbReference type="InterPro" id="IPR013783">
    <property type="entry name" value="Ig-like_fold"/>
</dbReference>
<accession>A0ABP7RT65</accession>